<reference evidence="2" key="1">
    <citation type="journal article" date="2023" name="Front. Plant Sci.">
        <title>Chromosomal-level genome assembly of Melastoma candidum provides insights into trichome evolution.</title>
        <authorList>
            <person name="Zhong Y."/>
            <person name="Wu W."/>
            <person name="Sun C."/>
            <person name="Zou P."/>
            <person name="Liu Y."/>
            <person name="Dai S."/>
            <person name="Zhou R."/>
        </authorList>
    </citation>
    <scope>NUCLEOTIDE SEQUENCE [LARGE SCALE GENOMIC DNA]</scope>
</reference>
<evidence type="ECO:0000313" key="1">
    <source>
        <dbReference type="EMBL" id="KAI4366364.1"/>
    </source>
</evidence>
<organism evidence="1 2">
    <name type="scientific">Melastoma candidum</name>
    <dbReference type="NCBI Taxonomy" id="119954"/>
    <lineage>
        <taxon>Eukaryota</taxon>
        <taxon>Viridiplantae</taxon>
        <taxon>Streptophyta</taxon>
        <taxon>Embryophyta</taxon>
        <taxon>Tracheophyta</taxon>
        <taxon>Spermatophyta</taxon>
        <taxon>Magnoliopsida</taxon>
        <taxon>eudicotyledons</taxon>
        <taxon>Gunneridae</taxon>
        <taxon>Pentapetalae</taxon>
        <taxon>rosids</taxon>
        <taxon>malvids</taxon>
        <taxon>Myrtales</taxon>
        <taxon>Melastomataceae</taxon>
        <taxon>Melastomatoideae</taxon>
        <taxon>Melastomateae</taxon>
        <taxon>Melastoma</taxon>
    </lineage>
</organism>
<dbReference type="EMBL" id="CM042885">
    <property type="protein sequence ID" value="KAI4366364.1"/>
    <property type="molecule type" value="Genomic_DNA"/>
</dbReference>
<accession>A0ACB9QMJ4</accession>
<evidence type="ECO:0000313" key="2">
    <source>
        <dbReference type="Proteomes" id="UP001057402"/>
    </source>
</evidence>
<proteinExistence type="predicted"/>
<dbReference type="Proteomes" id="UP001057402">
    <property type="component" value="Chromosome 6"/>
</dbReference>
<protein>
    <submittedName>
        <fullName evidence="1">Uncharacterized protein</fullName>
    </submittedName>
</protein>
<name>A0ACB9QMJ4_9MYRT</name>
<gene>
    <name evidence="1" type="ORF">MLD38_022251</name>
</gene>
<comment type="caution">
    <text evidence="1">The sequence shown here is derived from an EMBL/GenBank/DDBJ whole genome shotgun (WGS) entry which is preliminary data.</text>
</comment>
<sequence>MSSSSRGGSSSSWTPRQNKRFEDALALYYEDTPDRWEKVARAVGEKTAEEVERHYMLLVRDLMRIESGQVPFPNYRNGT</sequence>
<keyword evidence="2" id="KW-1185">Reference proteome</keyword>